<dbReference type="InterPro" id="IPR000073">
    <property type="entry name" value="AB_hydrolase_1"/>
</dbReference>
<dbReference type="RefSeq" id="WP_190130836.1">
    <property type="nucleotide sequence ID" value="NZ_BNBD01000007.1"/>
</dbReference>
<reference evidence="2" key="2">
    <citation type="submission" date="2020-09" db="EMBL/GenBank/DDBJ databases">
        <authorList>
            <person name="Sun Q."/>
            <person name="Ohkuma M."/>
        </authorList>
    </citation>
    <scope>NUCLEOTIDE SEQUENCE</scope>
    <source>
        <strain evidence="2">JCM 4059</strain>
    </source>
</reference>
<feature type="domain" description="AB hydrolase-1" evidence="1">
    <location>
        <begin position="25"/>
        <end position="144"/>
    </location>
</feature>
<proteinExistence type="predicted"/>
<protein>
    <submittedName>
        <fullName evidence="2">Alpha/beta hydrolase</fullName>
    </submittedName>
</protein>
<dbReference type="GO" id="GO:0004806">
    <property type="term" value="F:triacylglycerol lipase activity"/>
    <property type="evidence" value="ECO:0007669"/>
    <property type="project" value="TreeGrafter"/>
</dbReference>
<name>A0A919B6A7_9ACTN</name>
<keyword evidence="3" id="KW-1185">Reference proteome</keyword>
<reference evidence="2" key="1">
    <citation type="journal article" date="2014" name="Int. J. Syst. Evol. Microbiol.">
        <title>Complete genome sequence of Corynebacterium casei LMG S-19264T (=DSM 44701T), isolated from a smear-ripened cheese.</title>
        <authorList>
            <consortium name="US DOE Joint Genome Institute (JGI-PGF)"/>
            <person name="Walter F."/>
            <person name="Albersmeier A."/>
            <person name="Kalinowski J."/>
            <person name="Ruckert C."/>
        </authorList>
    </citation>
    <scope>NUCLEOTIDE SEQUENCE</scope>
    <source>
        <strain evidence="2">JCM 4059</strain>
    </source>
</reference>
<dbReference type="GO" id="GO:0046503">
    <property type="term" value="P:glycerolipid catabolic process"/>
    <property type="evidence" value="ECO:0007669"/>
    <property type="project" value="TreeGrafter"/>
</dbReference>
<evidence type="ECO:0000259" key="1">
    <source>
        <dbReference type="Pfam" id="PF00561"/>
    </source>
</evidence>
<dbReference type="InterPro" id="IPR029058">
    <property type="entry name" value="AB_hydrolase_fold"/>
</dbReference>
<dbReference type="SUPFAM" id="SSF53474">
    <property type="entry name" value="alpha/beta-Hydrolases"/>
    <property type="match status" value="1"/>
</dbReference>
<dbReference type="PANTHER" id="PTHR43433">
    <property type="entry name" value="HYDROLASE, ALPHA/BETA FOLD FAMILY PROTEIN"/>
    <property type="match status" value="1"/>
</dbReference>
<accession>A0A919B6A7</accession>
<evidence type="ECO:0000313" key="3">
    <source>
        <dbReference type="Proteomes" id="UP000638313"/>
    </source>
</evidence>
<organism evidence="2 3">
    <name type="scientific">Streptomyces mashuensis</name>
    <dbReference type="NCBI Taxonomy" id="33904"/>
    <lineage>
        <taxon>Bacteria</taxon>
        <taxon>Bacillati</taxon>
        <taxon>Actinomycetota</taxon>
        <taxon>Actinomycetes</taxon>
        <taxon>Kitasatosporales</taxon>
        <taxon>Streptomycetaceae</taxon>
        <taxon>Streptomyces</taxon>
    </lineage>
</organism>
<dbReference type="Pfam" id="PF00561">
    <property type="entry name" value="Abhydrolase_1"/>
    <property type="match status" value="1"/>
</dbReference>
<dbReference type="PANTHER" id="PTHR43433:SF5">
    <property type="entry name" value="AB HYDROLASE-1 DOMAIN-CONTAINING PROTEIN"/>
    <property type="match status" value="1"/>
</dbReference>
<gene>
    <name evidence="2" type="ORF">GCM10010218_38120</name>
</gene>
<comment type="caution">
    <text evidence="2">The sequence shown here is derived from an EMBL/GenBank/DDBJ whole genome shotgun (WGS) entry which is preliminary data.</text>
</comment>
<dbReference type="Proteomes" id="UP000638313">
    <property type="component" value="Unassembled WGS sequence"/>
</dbReference>
<dbReference type="InterPro" id="IPR050471">
    <property type="entry name" value="AB_hydrolase"/>
</dbReference>
<dbReference type="Gene3D" id="3.40.50.1820">
    <property type="entry name" value="alpha/beta hydrolase"/>
    <property type="match status" value="1"/>
</dbReference>
<evidence type="ECO:0000313" key="2">
    <source>
        <dbReference type="EMBL" id="GHF53054.1"/>
    </source>
</evidence>
<dbReference type="EMBL" id="BNBD01000007">
    <property type="protein sequence ID" value="GHF53054.1"/>
    <property type="molecule type" value="Genomic_DNA"/>
</dbReference>
<keyword evidence="2" id="KW-0378">Hydrolase</keyword>
<dbReference type="AlphaFoldDB" id="A0A919B6A7"/>
<sequence>MGTLRSGTLPVPGARLYYEVRGAGPHLLLITGGNSDAAVFEGLAAALASCFRVISHDPRGNSRSTLDGPPVDQRVEVHADDAYRLLAHLAPAGEPVHVFGSCAGALVGLELTVRHPERVRALVAHEPPALGLLPDADELLALVDDAVRTAELRRLDPLFGGRSAPVLPEERDNTTFFLAHVLRPTTRFLPDPAALAAVADRVTMAGGQDSRTYVIHRPAAVLAQRFGHRPVLFPGGHVGYAKHPGAFARQLVEVFEVFAPRGRACAS</sequence>